<dbReference type="InterPro" id="IPR013594">
    <property type="entry name" value="Dynein_heavy_tail"/>
</dbReference>
<keyword evidence="1" id="KW-0175">Coiled coil</keyword>
<dbReference type="Gene3D" id="1.20.140.100">
    <property type="entry name" value="Dynein heavy chain, N-terminal domain 2"/>
    <property type="match status" value="1"/>
</dbReference>
<feature type="domain" description="Dynein heavy chain tail" evidence="2">
    <location>
        <begin position="185"/>
        <end position="624"/>
    </location>
</feature>
<gene>
    <name evidence="4" type="primary">Necator_chrI.g2916</name>
    <name evidence="4" type="ORF">RB195_006787</name>
</gene>
<comment type="caution">
    <text evidence="4">The sequence shown here is derived from an EMBL/GenBank/DDBJ whole genome shotgun (WGS) entry which is preliminary data.</text>
</comment>
<evidence type="ECO:0000259" key="2">
    <source>
        <dbReference type="Pfam" id="PF08385"/>
    </source>
</evidence>
<reference evidence="4 5" key="1">
    <citation type="submission" date="2023-08" db="EMBL/GenBank/DDBJ databases">
        <title>A Necator americanus chromosomal reference genome.</title>
        <authorList>
            <person name="Ilik V."/>
            <person name="Petrzelkova K.J."/>
            <person name="Pardy F."/>
            <person name="Fuh T."/>
            <person name="Niatou-Singa F.S."/>
            <person name="Gouil Q."/>
            <person name="Baker L."/>
            <person name="Ritchie M.E."/>
            <person name="Jex A.R."/>
            <person name="Gazzola D."/>
            <person name="Li H."/>
            <person name="Toshio Fujiwara R."/>
            <person name="Zhan B."/>
            <person name="Aroian R.V."/>
            <person name="Pafco B."/>
            <person name="Schwarz E.M."/>
        </authorList>
    </citation>
    <scope>NUCLEOTIDE SEQUENCE [LARGE SCALE GENOMIC DNA]</scope>
    <source>
        <strain evidence="4 5">Aroian</strain>
        <tissue evidence="4">Whole animal</tissue>
    </source>
</reference>
<keyword evidence="5" id="KW-1185">Reference proteome</keyword>
<evidence type="ECO:0000313" key="5">
    <source>
        <dbReference type="Proteomes" id="UP001303046"/>
    </source>
</evidence>
<dbReference type="EMBL" id="JAVFWL010000001">
    <property type="protein sequence ID" value="KAK6729946.1"/>
    <property type="molecule type" value="Genomic_DNA"/>
</dbReference>
<evidence type="ECO:0008006" key="6">
    <source>
        <dbReference type="Google" id="ProtNLM"/>
    </source>
</evidence>
<feature type="coiled-coil region" evidence="1">
    <location>
        <begin position="1080"/>
        <end position="1107"/>
    </location>
</feature>
<dbReference type="Proteomes" id="UP001303046">
    <property type="component" value="Unassembled WGS sequence"/>
</dbReference>
<dbReference type="InterPro" id="IPR042222">
    <property type="entry name" value="Dynein_2_N"/>
</dbReference>
<dbReference type="PANTHER" id="PTHR46532:SF15">
    <property type="entry name" value="CYTOPLASMIC DYNEIN 2 HEAVY CHAIN 1"/>
    <property type="match status" value="1"/>
</dbReference>
<name>A0ABR1BVZ4_NECAM</name>
<feature type="domain" description="Dynein heavy chain linker" evidence="3">
    <location>
        <begin position="1114"/>
        <end position="1375"/>
    </location>
</feature>
<accession>A0ABR1BVZ4</accession>
<protein>
    <recommendedName>
        <fullName evidence="6">Dynein heavy chain, region 2</fullName>
    </recommendedName>
</protein>
<organism evidence="4 5">
    <name type="scientific">Necator americanus</name>
    <name type="common">Human hookworm</name>
    <dbReference type="NCBI Taxonomy" id="51031"/>
    <lineage>
        <taxon>Eukaryota</taxon>
        <taxon>Metazoa</taxon>
        <taxon>Ecdysozoa</taxon>
        <taxon>Nematoda</taxon>
        <taxon>Chromadorea</taxon>
        <taxon>Rhabditida</taxon>
        <taxon>Rhabditina</taxon>
        <taxon>Rhabditomorpha</taxon>
        <taxon>Strongyloidea</taxon>
        <taxon>Ancylostomatidae</taxon>
        <taxon>Bunostominae</taxon>
        <taxon>Necator</taxon>
    </lineage>
</organism>
<dbReference type="Pfam" id="PF08393">
    <property type="entry name" value="DHC_N2"/>
    <property type="match status" value="1"/>
</dbReference>
<dbReference type="PANTHER" id="PTHR46532">
    <property type="entry name" value="MALE FERTILITY FACTOR KL5"/>
    <property type="match status" value="1"/>
</dbReference>
<sequence>MSKEEQKDVRRNYLLRVASHILGINIVEEKLRRLQAIDTFCDSSGTVLSVALTDQKGIELSNEMKSGALPKVVFYKVRPIPLTVDNYKTAVNVMSMSGTSKEAFLKSVQNRFGADLPPNRHDLLQVFSKDISDSLQTTTNKHLLSLVNELEENLLATVDGGKSENEGGVISVPDEIRLWKTRSGTTAQQYNEAFEPLQIVVDTIQDRSIDELVGLVEAFEDSCDALWNSQPPYPESRMRSLLQCMGSFLCEQMSSKIETESLWKNANVVEQLNAGIAACNQWDFSVQLMTGQTWKRQIEGAWQGDAVDMKYLQGFKKRLEEVLSLKQLGPQIALLLNERGVEADVEKILEETMRNTAILTYNPFTEHNWRSRVLMAERALDPIIDRTIPVLKNRLHPSKLENNHLTADLEKFRNFLCRTTIKEKLQAERETLLTQMVGKIIDKEKETDNRISNYNEQGRFLTEIAAKLAHTQSLCSALLDDLSGYATLDTRIKSFMEKLKQSEQECYDQWCRETIQAIDDPTDSIALETKGKIMVLEQKRGTLNVNYSDRLIRLLKEVRQLASLGLKIPSKIINCVNQGEKFFRFGVVLKQIAHFYNTIDQQMLPCQQALLLDEAIAFEKLVIPRKNEESAISRVTWEDPKELEAFIATLQTASDKLSNHNRRLRNAHTEIAHMVMELINLDVLKEVNKWKEILVKIRSKISEEELVHGASKASLRPWQIHWNWQLYKALQLQYQWGIESLHAQIPLIHTQLIFIQQKLQLRPPIEEIRVKYYKEMRKLLSIPEKFKGVIEGEQAGKFFSTMLGKNASRFPSIYEKAEELLKAVENVDSQFADWLVLAQIDMEQLIEEKLTTAADWEAQMKLLKTKGREAEKLPRQVFNIFVLYNGVSIFASVTLVENGEIRIECIVVSTVGAKSAIDELLQRLFDTLTWTLRLSINTKLQTIQQFLSQAISVLSTRPQSIDEVAEANARHTEYGKTNKELKTSWAVLNEQHILLRSVAGSGVDQMTSLTQEWEKFELMLDSHQQMIKEQVEVLKSNVDTRVKAVNDESEKLLARWNQFKPKSEALQGDRQSLLKAIEFIKEKRLEYDELVARKEKLEKECEQFDVNKPEFSVLQQLGDDIQEYENNWVIFEEFNTDLKTLTDEEWIVFRSKTYLFDEFLQKWSEKLKASQQTHMGIRLLKDIDSFREFSSCLKFCRGEVLSADHWLEMFRLLHLPRGTILEKLTFGDLVAVAPTVVANVEELKALNSRAQGEVTIREAIQELEMWAAQSTFSFSDYKHSNGSNMKVIREWKESINSVKDSQALLQSLKNSPFYVQFSDKTSIWEKRLSELDEYLPQMNDIQRKWIYLEPIFGRGALPSEASRFARVDSEFRLILSGEHM</sequence>
<dbReference type="InterPro" id="IPR026983">
    <property type="entry name" value="DHC"/>
</dbReference>
<evidence type="ECO:0000256" key="1">
    <source>
        <dbReference type="SAM" id="Coils"/>
    </source>
</evidence>
<proteinExistence type="predicted"/>
<dbReference type="InterPro" id="IPR013602">
    <property type="entry name" value="Dynein_heavy_linker"/>
</dbReference>
<evidence type="ECO:0000313" key="4">
    <source>
        <dbReference type="EMBL" id="KAK6729946.1"/>
    </source>
</evidence>
<evidence type="ECO:0000259" key="3">
    <source>
        <dbReference type="Pfam" id="PF08393"/>
    </source>
</evidence>
<dbReference type="Pfam" id="PF08385">
    <property type="entry name" value="DHC_N1"/>
    <property type="match status" value="1"/>
</dbReference>